<evidence type="ECO:0000256" key="1">
    <source>
        <dbReference type="SAM" id="SignalP"/>
    </source>
</evidence>
<sequence>MKFKNLCILVVTTVLFSSCASNSFYQLYNVKPVTKSITDADKFFFEDDNCKITYHLWANGGNIGFDFYNKTDTTIYVKLNESHFILNDFAYDYFKNRTFTTSEGNSTTSSKTKTATVAVTGLNLFNLLQTNQAQSSSTSNLSSLVGYSVSIKENTRIAIPSKTSKIISEYDISDALVRHCDLLKYPNKREISTKSYTADKSPIVFSNRIAYQIKENSKVVDNEFFVSAVTNYPESEFLESRYDAYCDQKSVLKSKHFKFYDSNKFYIKYSKNADNWKH</sequence>
<gene>
    <name evidence="2" type="ORF">ES676_10545</name>
</gene>
<keyword evidence="3" id="KW-1185">Reference proteome</keyword>
<dbReference type="Proteomes" id="UP000323324">
    <property type="component" value="Unassembled WGS sequence"/>
</dbReference>
<dbReference type="RefSeq" id="WP_148370294.1">
    <property type="nucleotide sequence ID" value="NZ_VSKM01000010.1"/>
</dbReference>
<dbReference type="PROSITE" id="PS51257">
    <property type="entry name" value="PROKAR_LIPOPROTEIN"/>
    <property type="match status" value="1"/>
</dbReference>
<feature type="signal peptide" evidence="1">
    <location>
        <begin position="1"/>
        <end position="20"/>
    </location>
</feature>
<reference evidence="2 3" key="1">
    <citation type="submission" date="2019-08" db="EMBL/GenBank/DDBJ databases">
        <title>Genomes of Antarctic Bizionia species.</title>
        <authorList>
            <person name="Bowman J.P."/>
        </authorList>
    </citation>
    <scope>NUCLEOTIDE SEQUENCE [LARGE SCALE GENOMIC DNA]</scope>
    <source>
        <strain evidence="2 3">HFD</strain>
    </source>
</reference>
<evidence type="ECO:0000313" key="2">
    <source>
        <dbReference type="EMBL" id="TYB72606.1"/>
    </source>
</evidence>
<keyword evidence="1" id="KW-0732">Signal</keyword>
<evidence type="ECO:0000313" key="3">
    <source>
        <dbReference type="Proteomes" id="UP000323324"/>
    </source>
</evidence>
<proteinExistence type="predicted"/>
<accession>A0A8H2LD86</accession>
<organism evidence="2 3">
    <name type="scientific">Bizionia saleffrena</name>
    <dbReference type="NCBI Taxonomy" id="291189"/>
    <lineage>
        <taxon>Bacteria</taxon>
        <taxon>Pseudomonadati</taxon>
        <taxon>Bacteroidota</taxon>
        <taxon>Flavobacteriia</taxon>
        <taxon>Flavobacteriales</taxon>
        <taxon>Flavobacteriaceae</taxon>
        <taxon>Bizionia</taxon>
    </lineage>
</organism>
<name>A0A8H2LD86_9FLAO</name>
<dbReference type="AlphaFoldDB" id="A0A8H2LD86"/>
<dbReference type="EMBL" id="VSKM01000010">
    <property type="protein sequence ID" value="TYB72606.1"/>
    <property type="molecule type" value="Genomic_DNA"/>
</dbReference>
<feature type="chain" id="PRO_5034228381" description="Lipoprotein" evidence="1">
    <location>
        <begin position="21"/>
        <end position="278"/>
    </location>
</feature>
<protein>
    <recommendedName>
        <fullName evidence="4">Lipoprotein</fullName>
    </recommendedName>
</protein>
<evidence type="ECO:0008006" key="4">
    <source>
        <dbReference type="Google" id="ProtNLM"/>
    </source>
</evidence>
<comment type="caution">
    <text evidence="2">The sequence shown here is derived from an EMBL/GenBank/DDBJ whole genome shotgun (WGS) entry which is preliminary data.</text>
</comment>